<dbReference type="GO" id="GO:0080025">
    <property type="term" value="F:phosphatidylinositol-3,5-bisphosphate binding"/>
    <property type="evidence" value="ECO:0007669"/>
    <property type="project" value="TreeGrafter"/>
</dbReference>
<evidence type="ECO:0000259" key="1">
    <source>
        <dbReference type="PROSITE" id="PS50942"/>
    </source>
</evidence>
<dbReference type="PROSITE" id="PS50942">
    <property type="entry name" value="ENTH"/>
    <property type="match status" value="1"/>
</dbReference>
<dbReference type="GO" id="GO:0043325">
    <property type="term" value="F:phosphatidylinositol-3,4-bisphosphate binding"/>
    <property type="evidence" value="ECO:0007669"/>
    <property type="project" value="TreeGrafter"/>
</dbReference>
<dbReference type="GO" id="GO:0006897">
    <property type="term" value="P:endocytosis"/>
    <property type="evidence" value="ECO:0007669"/>
    <property type="project" value="InterPro"/>
</dbReference>
<dbReference type="InterPro" id="IPR011417">
    <property type="entry name" value="ANTH_dom"/>
</dbReference>
<dbReference type="KEGG" id="tgb:HG536_0B01360"/>
<proteinExistence type="predicted"/>
<accession>A0A7G3ZCN8</accession>
<dbReference type="Gene3D" id="1.25.40.90">
    <property type="match status" value="1"/>
</dbReference>
<dbReference type="GO" id="GO:0032051">
    <property type="term" value="F:clathrin light chain binding"/>
    <property type="evidence" value="ECO:0007669"/>
    <property type="project" value="TreeGrafter"/>
</dbReference>
<dbReference type="GO" id="GO:0051015">
    <property type="term" value="F:actin filament binding"/>
    <property type="evidence" value="ECO:0007669"/>
    <property type="project" value="TreeGrafter"/>
</dbReference>
<dbReference type="SUPFAM" id="SSF48464">
    <property type="entry name" value="ENTH/VHS domain"/>
    <property type="match status" value="1"/>
</dbReference>
<name>A0A7G3ZCN8_9SACH</name>
<organism evidence="2 3">
    <name type="scientific">Torulaspora globosa</name>
    <dbReference type="NCBI Taxonomy" id="48254"/>
    <lineage>
        <taxon>Eukaryota</taxon>
        <taxon>Fungi</taxon>
        <taxon>Dikarya</taxon>
        <taxon>Ascomycota</taxon>
        <taxon>Saccharomycotina</taxon>
        <taxon>Saccharomycetes</taxon>
        <taxon>Saccharomycetales</taxon>
        <taxon>Saccharomycetaceae</taxon>
        <taxon>Torulaspora</taxon>
    </lineage>
</organism>
<dbReference type="OrthoDB" id="10262320at2759"/>
<dbReference type="Proteomes" id="UP000515788">
    <property type="component" value="Chromosome 2"/>
</dbReference>
<gene>
    <name evidence="2" type="ORF">HG536_0B01360</name>
</gene>
<reference evidence="2 3" key="1">
    <citation type="submission" date="2020-06" db="EMBL/GenBank/DDBJ databases">
        <title>The yeast mating-type switching endonuclease HO is a domesticated member of an unorthodox homing genetic element family.</title>
        <authorList>
            <person name="Coughlan A.Y."/>
            <person name="Lombardi L."/>
            <person name="Braun-Galleani S."/>
            <person name="Martos A.R."/>
            <person name="Galeote V."/>
            <person name="Bigey F."/>
            <person name="Dequin S."/>
            <person name="Byrne K.P."/>
            <person name="Wolfe K.H."/>
        </authorList>
    </citation>
    <scope>NUCLEOTIDE SEQUENCE [LARGE SCALE GENOMIC DNA]</scope>
    <source>
        <strain evidence="2 3">CBS764</strain>
    </source>
</reference>
<dbReference type="Pfam" id="PF07651">
    <property type="entry name" value="ANTH"/>
    <property type="match status" value="1"/>
</dbReference>
<dbReference type="GO" id="GO:0030479">
    <property type="term" value="C:actin cortical patch"/>
    <property type="evidence" value="ECO:0007669"/>
    <property type="project" value="TreeGrafter"/>
</dbReference>
<dbReference type="InterPro" id="IPR008942">
    <property type="entry name" value="ENTH_VHS"/>
</dbReference>
<dbReference type="SMART" id="SM00273">
    <property type="entry name" value="ENTH"/>
    <property type="match status" value="1"/>
</dbReference>
<sequence>MSAVDLARSIKKACSIEEVEPKRKHVRACIVYTWDHQSATQFFSILKSVPLAPSEIQVFKCLIVVHKVVQEGHPTALREAIRNTEWIRSLGRVPSNEYGRLIQRYASCICEKLMFQASHRGFDGGMFEYKEYTSLAVVSDPDRGYDTLWSLMDLLEEVMETCKLMLASMGRRRKAELVVAAVVPLVTESYGIFKFCTAMLRALTQEIDDHAALEQLSERYRMQHRDLFELYADCSSIKSLTSLISLPKLPPEPESFDMTDKTPLERAKVLSTDQRLAIHLALQSINHSREPVSFYSVSQLANEIAVSAEPSIPAIIRLTHQVTTLLQRNPSPLLAQASQLYFQALLSPSQQDIINANTNLQNLLINSPAHIFDPPTPQTHTSA</sequence>
<dbReference type="RefSeq" id="XP_037137949.1">
    <property type="nucleotide sequence ID" value="XM_037282054.1"/>
</dbReference>
<dbReference type="InterPro" id="IPR013809">
    <property type="entry name" value="ENTH"/>
</dbReference>
<evidence type="ECO:0000313" key="2">
    <source>
        <dbReference type="EMBL" id="QLL31274.1"/>
    </source>
</evidence>
<dbReference type="EMBL" id="CP059247">
    <property type="protein sequence ID" value="QLL31274.1"/>
    <property type="molecule type" value="Genomic_DNA"/>
</dbReference>
<keyword evidence="3" id="KW-1185">Reference proteome</keyword>
<evidence type="ECO:0000313" key="3">
    <source>
        <dbReference type="Proteomes" id="UP000515788"/>
    </source>
</evidence>
<dbReference type="InterPro" id="IPR030224">
    <property type="entry name" value="Sla2_fam"/>
</dbReference>
<dbReference type="GO" id="GO:0030136">
    <property type="term" value="C:clathrin-coated vesicle"/>
    <property type="evidence" value="ECO:0007669"/>
    <property type="project" value="TreeGrafter"/>
</dbReference>
<dbReference type="GO" id="GO:0035615">
    <property type="term" value="F:clathrin adaptor activity"/>
    <property type="evidence" value="ECO:0007669"/>
    <property type="project" value="TreeGrafter"/>
</dbReference>
<dbReference type="GeneID" id="59324393"/>
<dbReference type="PANTHER" id="PTHR10407">
    <property type="entry name" value="HUNTINGTIN INTERACTING PROTEIN 1"/>
    <property type="match status" value="1"/>
</dbReference>
<dbReference type="GO" id="GO:0048268">
    <property type="term" value="P:clathrin coat assembly"/>
    <property type="evidence" value="ECO:0007669"/>
    <property type="project" value="TreeGrafter"/>
</dbReference>
<feature type="domain" description="ENTH" evidence="1">
    <location>
        <begin position="1"/>
        <end position="123"/>
    </location>
</feature>
<dbReference type="PANTHER" id="PTHR10407:SF15">
    <property type="entry name" value="HUNTINGTIN INTERACTING PROTEIN 1"/>
    <property type="match status" value="1"/>
</dbReference>
<dbReference type="GO" id="GO:0007015">
    <property type="term" value="P:actin filament organization"/>
    <property type="evidence" value="ECO:0007669"/>
    <property type="project" value="TreeGrafter"/>
</dbReference>
<protein>
    <recommendedName>
        <fullName evidence="1">ENTH domain-containing protein</fullName>
    </recommendedName>
</protein>
<dbReference type="AlphaFoldDB" id="A0A7G3ZCN8"/>